<dbReference type="EMBL" id="LDJL01000002">
    <property type="protein sequence ID" value="KRG71644.1"/>
    <property type="molecule type" value="Genomic_DNA"/>
</dbReference>
<evidence type="ECO:0000313" key="9">
    <source>
        <dbReference type="EMBL" id="KRG71644.1"/>
    </source>
</evidence>
<dbReference type="RefSeq" id="WP_057657030.1">
    <property type="nucleotide sequence ID" value="NZ_LDJL01000002.1"/>
</dbReference>
<proteinExistence type="inferred from homology"/>
<dbReference type="PRINTS" id="PR00125">
    <property type="entry name" value="ATPASEDELTA"/>
</dbReference>
<organism evidence="9 10">
    <name type="scientific">Pseudoxanthomonas dokdonensis</name>
    <dbReference type="NCBI Taxonomy" id="344882"/>
    <lineage>
        <taxon>Bacteria</taxon>
        <taxon>Pseudomonadati</taxon>
        <taxon>Pseudomonadota</taxon>
        <taxon>Gammaproteobacteria</taxon>
        <taxon>Lysobacterales</taxon>
        <taxon>Lysobacteraceae</taxon>
        <taxon>Pseudoxanthomonas</taxon>
    </lineage>
</organism>
<comment type="function">
    <text evidence="8">F(1)F(0) ATP synthase produces ATP from ADP in the presence of a proton or sodium gradient. F-type ATPases consist of two structural domains, F(1) containing the extramembraneous catalytic core and F(0) containing the membrane proton channel, linked together by a central stalk and a peripheral stalk. During catalysis, ATP synthesis in the catalytic domain of F(1) is coupled via a rotary mechanism of the central stalk subunits to proton translocation.</text>
</comment>
<keyword evidence="3 8" id="KW-0375">Hydrogen ion transport</keyword>
<dbReference type="HAMAP" id="MF_01416">
    <property type="entry name" value="ATP_synth_delta_bact"/>
    <property type="match status" value="1"/>
</dbReference>
<dbReference type="PANTHER" id="PTHR11910">
    <property type="entry name" value="ATP SYNTHASE DELTA CHAIN"/>
    <property type="match status" value="1"/>
</dbReference>
<evidence type="ECO:0000256" key="1">
    <source>
        <dbReference type="ARBA" id="ARBA00004370"/>
    </source>
</evidence>
<name>A0A0R0CNS8_9GAMM</name>
<evidence type="ECO:0000313" key="10">
    <source>
        <dbReference type="Proteomes" id="UP000052052"/>
    </source>
</evidence>
<dbReference type="SUPFAM" id="SSF47928">
    <property type="entry name" value="N-terminal domain of the delta subunit of the F1F0-ATP synthase"/>
    <property type="match status" value="1"/>
</dbReference>
<dbReference type="Gene3D" id="1.10.520.20">
    <property type="entry name" value="N-terminal domain of the delta subunit of the F1F0-ATP synthase"/>
    <property type="match status" value="1"/>
</dbReference>
<keyword evidence="7 8" id="KW-0066">ATP synthesis</keyword>
<reference evidence="9 10" key="1">
    <citation type="submission" date="2015-05" db="EMBL/GenBank/DDBJ databases">
        <title>Genome sequencing and analysis of members of genus Stenotrophomonas.</title>
        <authorList>
            <person name="Patil P.P."/>
            <person name="Midha S."/>
            <person name="Patil P.B."/>
        </authorList>
    </citation>
    <scope>NUCLEOTIDE SEQUENCE [LARGE SCALE GENOMIC DNA]</scope>
    <source>
        <strain evidence="9 10">DSM 21858</strain>
    </source>
</reference>
<keyword evidence="6 8" id="KW-0139">CF(1)</keyword>
<dbReference type="AlphaFoldDB" id="A0A0R0CNS8"/>
<keyword evidence="4 8" id="KW-0406">Ion transport</keyword>
<evidence type="ECO:0000256" key="7">
    <source>
        <dbReference type="ARBA" id="ARBA00023310"/>
    </source>
</evidence>
<dbReference type="STRING" id="344882.ABB29_02480"/>
<dbReference type="InterPro" id="IPR000711">
    <property type="entry name" value="ATPase_OSCP/dsu"/>
</dbReference>
<evidence type="ECO:0000256" key="6">
    <source>
        <dbReference type="ARBA" id="ARBA00023196"/>
    </source>
</evidence>
<accession>A0A0R0CNS8</accession>
<protein>
    <recommendedName>
        <fullName evidence="8">ATP synthase subunit delta</fullName>
    </recommendedName>
    <alternativeName>
        <fullName evidence="8">ATP synthase F(1) sector subunit delta</fullName>
    </alternativeName>
    <alternativeName>
        <fullName evidence="8">F-type ATPase subunit delta</fullName>
        <shortName evidence="8">F-ATPase subunit delta</shortName>
    </alternativeName>
</protein>
<comment type="caution">
    <text evidence="9">The sequence shown here is derived from an EMBL/GenBank/DDBJ whole genome shotgun (WGS) entry which is preliminary data.</text>
</comment>
<keyword evidence="8" id="KW-1003">Cell membrane</keyword>
<comment type="similarity">
    <text evidence="8">Belongs to the ATPase delta chain family.</text>
</comment>
<evidence type="ECO:0000256" key="5">
    <source>
        <dbReference type="ARBA" id="ARBA00023136"/>
    </source>
</evidence>
<dbReference type="InterPro" id="IPR026015">
    <property type="entry name" value="ATP_synth_OSCP/delta_N_sf"/>
</dbReference>
<keyword evidence="5 8" id="KW-0472">Membrane</keyword>
<gene>
    <name evidence="8" type="primary">atpH</name>
    <name evidence="9" type="ORF">ABB29_02480</name>
</gene>
<dbReference type="GO" id="GO:0046933">
    <property type="term" value="F:proton-transporting ATP synthase activity, rotational mechanism"/>
    <property type="evidence" value="ECO:0007669"/>
    <property type="project" value="UniProtKB-UniRule"/>
</dbReference>
<dbReference type="NCBIfam" id="TIGR01145">
    <property type="entry name" value="ATP_synt_delta"/>
    <property type="match status" value="1"/>
</dbReference>
<evidence type="ECO:0000256" key="3">
    <source>
        <dbReference type="ARBA" id="ARBA00022781"/>
    </source>
</evidence>
<keyword evidence="2 8" id="KW-0813">Transport</keyword>
<comment type="subcellular location">
    <subcellularLocation>
        <location evidence="8">Cell membrane</location>
        <topology evidence="8">Peripheral membrane protein</topology>
    </subcellularLocation>
    <subcellularLocation>
        <location evidence="1">Membrane</location>
    </subcellularLocation>
</comment>
<sequence length="174" mass="18133">MQALTVARPYARAAFAVAREEGNLAAWSQALGFAAHVAADPRVAALLPNPQLAGTDAVSLLAPADASETVSRFLTMLADANRLQALPEIAALYEQLRAEAEHVVKARVTSATALPAAELESIRAALKKRFGHDVELDTAVDESLIGGAIIDAGDVVIDGSLKGKLARLQTALAD</sequence>
<dbReference type="PATRIC" id="fig|344882.3.peg.1703"/>
<dbReference type="GO" id="GO:0045259">
    <property type="term" value="C:proton-transporting ATP synthase complex"/>
    <property type="evidence" value="ECO:0007669"/>
    <property type="project" value="UniProtKB-KW"/>
</dbReference>
<dbReference type="GO" id="GO:0005886">
    <property type="term" value="C:plasma membrane"/>
    <property type="evidence" value="ECO:0007669"/>
    <property type="project" value="UniProtKB-SubCell"/>
</dbReference>
<keyword evidence="10" id="KW-1185">Reference proteome</keyword>
<dbReference type="Pfam" id="PF00213">
    <property type="entry name" value="OSCP"/>
    <property type="match status" value="1"/>
</dbReference>
<dbReference type="NCBIfam" id="NF004402">
    <property type="entry name" value="PRK05758.2-2"/>
    <property type="match status" value="1"/>
</dbReference>
<dbReference type="Proteomes" id="UP000052052">
    <property type="component" value="Unassembled WGS sequence"/>
</dbReference>
<comment type="function">
    <text evidence="8">This protein is part of the stalk that links CF(0) to CF(1). It either transmits conformational changes from CF(0) to CF(1) or is implicated in proton conduction.</text>
</comment>
<evidence type="ECO:0000256" key="2">
    <source>
        <dbReference type="ARBA" id="ARBA00022448"/>
    </source>
</evidence>
<evidence type="ECO:0000256" key="8">
    <source>
        <dbReference type="HAMAP-Rule" id="MF_01416"/>
    </source>
</evidence>
<dbReference type="OrthoDB" id="9816221at2"/>
<evidence type="ECO:0000256" key="4">
    <source>
        <dbReference type="ARBA" id="ARBA00023065"/>
    </source>
</evidence>